<dbReference type="RefSeq" id="XP_025476653.1">
    <property type="nucleotide sequence ID" value="XM_025626233.1"/>
</dbReference>
<evidence type="ECO:0000313" key="1">
    <source>
        <dbReference type="EMBL" id="PYH31175.1"/>
    </source>
</evidence>
<protein>
    <submittedName>
        <fullName evidence="1">Uncharacterized protein</fullName>
    </submittedName>
</protein>
<organism evidence="1 2">
    <name type="scientific">Aspergillus neoniger (strain CBS 115656)</name>
    <dbReference type="NCBI Taxonomy" id="1448310"/>
    <lineage>
        <taxon>Eukaryota</taxon>
        <taxon>Fungi</taxon>
        <taxon>Dikarya</taxon>
        <taxon>Ascomycota</taxon>
        <taxon>Pezizomycotina</taxon>
        <taxon>Eurotiomycetes</taxon>
        <taxon>Eurotiomycetidae</taxon>
        <taxon>Eurotiales</taxon>
        <taxon>Aspergillaceae</taxon>
        <taxon>Aspergillus</taxon>
        <taxon>Aspergillus subgen. Circumdati</taxon>
    </lineage>
</organism>
<dbReference type="EMBL" id="KZ821475">
    <property type="protein sequence ID" value="PYH31175.1"/>
    <property type="molecule type" value="Genomic_DNA"/>
</dbReference>
<evidence type="ECO:0000313" key="2">
    <source>
        <dbReference type="Proteomes" id="UP000247647"/>
    </source>
</evidence>
<keyword evidence="2" id="KW-1185">Reference proteome</keyword>
<reference evidence="1" key="1">
    <citation type="submission" date="2016-12" db="EMBL/GenBank/DDBJ databases">
        <title>The genomes of Aspergillus section Nigri reveals drivers in fungal speciation.</title>
        <authorList>
            <consortium name="DOE Joint Genome Institute"/>
            <person name="Vesth T.C."/>
            <person name="Nybo J."/>
            <person name="Theobald S."/>
            <person name="Brandl J."/>
            <person name="Frisvad J.C."/>
            <person name="Nielsen K.F."/>
            <person name="Lyhne E.K."/>
            <person name="Kogle M.E."/>
            <person name="Kuo A."/>
            <person name="Riley R."/>
            <person name="Clum A."/>
            <person name="Nolan M."/>
            <person name="Lipzen A."/>
            <person name="Salamov A."/>
            <person name="Henrissat B."/>
            <person name="Wiebenga A."/>
            <person name="De Vries R.P."/>
            <person name="Grigoriev I.V."/>
            <person name="Mortensen U.H."/>
            <person name="Andersen M.R."/>
            <person name="Baker S.E."/>
        </authorList>
    </citation>
    <scope>NUCLEOTIDE SEQUENCE [LARGE SCALE GENOMIC DNA]</scope>
    <source>
        <strain evidence="1">CBS 115656</strain>
    </source>
</reference>
<accession>A0A318YA09</accession>
<name>A0A318YA09_ASPNB</name>
<dbReference type="AlphaFoldDB" id="A0A318YA09"/>
<dbReference type="GeneID" id="37128689"/>
<sequence length="118" mass="13441">MIFPLQTQNRMSGTHSLAPSRCLTRGICRVSCQMKATISFDSLEFSRLQDRADLQHVCLFFFTCELDRVDAATMKTMRQSRHLDGCHSSKGWVPKTCWRDVGVYCVCVKEGDSRAKQS</sequence>
<proteinExistence type="predicted"/>
<dbReference type="Proteomes" id="UP000247647">
    <property type="component" value="Unassembled WGS sequence"/>
</dbReference>
<gene>
    <name evidence="1" type="ORF">BO87DRAFT_409264</name>
</gene>